<dbReference type="Gene3D" id="3.30.300.30">
    <property type="match status" value="1"/>
</dbReference>
<dbReference type="EMBL" id="BART01018252">
    <property type="protein sequence ID" value="GAG87789.1"/>
    <property type="molecule type" value="Genomic_DNA"/>
</dbReference>
<name>X1AXB4_9ZZZZ</name>
<dbReference type="SUPFAM" id="SSF56801">
    <property type="entry name" value="Acetyl-CoA synthetase-like"/>
    <property type="match status" value="1"/>
</dbReference>
<evidence type="ECO:0008006" key="2">
    <source>
        <dbReference type="Google" id="ProtNLM"/>
    </source>
</evidence>
<accession>X1AXB4</accession>
<proteinExistence type="predicted"/>
<gene>
    <name evidence="1" type="ORF">S01H4_34487</name>
</gene>
<reference evidence="1" key="1">
    <citation type="journal article" date="2014" name="Front. Microbiol.">
        <title>High frequency of phylogenetically diverse reductive dehalogenase-homologous genes in deep subseafloor sedimentary metagenomes.</title>
        <authorList>
            <person name="Kawai M."/>
            <person name="Futagami T."/>
            <person name="Toyoda A."/>
            <person name="Takaki Y."/>
            <person name="Nishi S."/>
            <person name="Hori S."/>
            <person name="Arai W."/>
            <person name="Tsubouchi T."/>
            <person name="Morono Y."/>
            <person name="Uchiyama I."/>
            <person name="Ito T."/>
            <person name="Fujiyama A."/>
            <person name="Inagaki F."/>
            <person name="Takami H."/>
        </authorList>
    </citation>
    <scope>NUCLEOTIDE SEQUENCE</scope>
    <source>
        <strain evidence="1">Expedition CK06-06</strain>
    </source>
</reference>
<feature type="non-terminal residue" evidence="1">
    <location>
        <position position="1"/>
    </location>
</feature>
<evidence type="ECO:0000313" key="1">
    <source>
        <dbReference type="EMBL" id="GAG87789.1"/>
    </source>
</evidence>
<protein>
    <recommendedName>
        <fullName evidence="2">AMP-binding enzyme C-terminal domain-containing protein</fullName>
    </recommendedName>
</protein>
<comment type="caution">
    <text evidence="1">The sequence shown here is derived from an EMBL/GenBank/DDBJ whole genome shotgun (WGS) entry which is preliminary data.</text>
</comment>
<organism evidence="1">
    <name type="scientific">marine sediment metagenome</name>
    <dbReference type="NCBI Taxonomy" id="412755"/>
    <lineage>
        <taxon>unclassified sequences</taxon>
        <taxon>metagenomes</taxon>
        <taxon>ecological metagenomes</taxon>
    </lineage>
</organism>
<dbReference type="AlphaFoldDB" id="X1AXB4"/>
<sequence length="38" mass="4395">KEKCAPYEVPKIIEISEELPLTVVGKVDKKRLRKEAKE</sequence>
<dbReference type="InterPro" id="IPR045851">
    <property type="entry name" value="AMP-bd_C_sf"/>
</dbReference>